<dbReference type="InParanoid" id="D8LJ20"/>
<evidence type="ECO:0000313" key="11">
    <source>
        <dbReference type="EMBL" id="CBN76904.1"/>
    </source>
</evidence>
<accession>D8LJ20</accession>
<evidence type="ECO:0000256" key="1">
    <source>
        <dbReference type="ARBA" id="ARBA00004141"/>
    </source>
</evidence>
<dbReference type="PROSITE" id="PS50920">
    <property type="entry name" value="SOLCAR"/>
    <property type="match status" value="3"/>
</dbReference>
<feature type="repeat" description="Solcar" evidence="8">
    <location>
        <begin position="47"/>
        <end position="119"/>
    </location>
</feature>
<keyword evidence="5" id="KW-0677">Repeat</keyword>
<dbReference type="eggNOG" id="KOG0768">
    <property type="taxonomic scope" value="Eukaryota"/>
</dbReference>
<dbReference type="OMA" id="CHQINIA"/>
<feature type="chain" id="PRO_5003117252" evidence="10">
    <location>
        <begin position="25"/>
        <end position="355"/>
    </location>
</feature>
<dbReference type="AlphaFoldDB" id="D8LJ20"/>
<evidence type="ECO:0000256" key="9">
    <source>
        <dbReference type="RuleBase" id="RU000488"/>
    </source>
</evidence>
<evidence type="ECO:0000256" key="5">
    <source>
        <dbReference type="ARBA" id="ARBA00022737"/>
    </source>
</evidence>
<evidence type="ECO:0000256" key="6">
    <source>
        <dbReference type="ARBA" id="ARBA00022989"/>
    </source>
</evidence>
<evidence type="ECO:0000256" key="10">
    <source>
        <dbReference type="SAM" id="SignalP"/>
    </source>
</evidence>
<dbReference type="Gene3D" id="1.50.40.10">
    <property type="entry name" value="Mitochondrial carrier domain"/>
    <property type="match status" value="1"/>
</dbReference>
<evidence type="ECO:0000256" key="2">
    <source>
        <dbReference type="ARBA" id="ARBA00006375"/>
    </source>
</evidence>
<dbReference type="Proteomes" id="UP000002630">
    <property type="component" value="Linkage Group LG08"/>
</dbReference>
<dbReference type="InterPro" id="IPR023395">
    <property type="entry name" value="MCP_dom_sf"/>
</dbReference>
<keyword evidence="10" id="KW-0732">Signal</keyword>
<feature type="signal peptide" evidence="10">
    <location>
        <begin position="1"/>
        <end position="24"/>
    </location>
</feature>
<protein>
    <submittedName>
        <fullName evidence="11">Mitochondrial carrier protein, putative</fullName>
    </submittedName>
</protein>
<gene>
    <name evidence="11" type="ORF">Esi_0023_0186</name>
</gene>
<name>D8LJ20_ECTSI</name>
<evidence type="ECO:0000256" key="3">
    <source>
        <dbReference type="ARBA" id="ARBA00022448"/>
    </source>
</evidence>
<dbReference type="GO" id="GO:0016020">
    <property type="term" value="C:membrane"/>
    <property type="evidence" value="ECO:0007669"/>
    <property type="project" value="UniProtKB-SubCell"/>
</dbReference>
<organism evidence="11 12">
    <name type="scientific">Ectocarpus siliculosus</name>
    <name type="common">Brown alga</name>
    <name type="synonym">Conferva siliculosa</name>
    <dbReference type="NCBI Taxonomy" id="2880"/>
    <lineage>
        <taxon>Eukaryota</taxon>
        <taxon>Sar</taxon>
        <taxon>Stramenopiles</taxon>
        <taxon>Ochrophyta</taxon>
        <taxon>PX clade</taxon>
        <taxon>Phaeophyceae</taxon>
        <taxon>Ectocarpales</taxon>
        <taxon>Ectocarpaceae</taxon>
        <taxon>Ectocarpus</taxon>
    </lineage>
</organism>
<dbReference type="OrthoDB" id="276989at2759"/>
<dbReference type="SUPFAM" id="SSF103506">
    <property type="entry name" value="Mitochondrial carrier"/>
    <property type="match status" value="1"/>
</dbReference>
<evidence type="ECO:0000256" key="4">
    <source>
        <dbReference type="ARBA" id="ARBA00022692"/>
    </source>
</evidence>
<evidence type="ECO:0000256" key="8">
    <source>
        <dbReference type="PROSITE-ProRule" id="PRU00282"/>
    </source>
</evidence>
<dbReference type="PANTHER" id="PTHR45667">
    <property type="entry name" value="S-ADENOSYLMETHIONINE MITOCHONDRIAL CARRIER PROTEIN"/>
    <property type="match status" value="1"/>
</dbReference>
<feature type="repeat" description="Solcar" evidence="8">
    <location>
        <begin position="128"/>
        <end position="210"/>
    </location>
</feature>
<comment type="subcellular location">
    <subcellularLocation>
        <location evidence="1">Membrane</location>
        <topology evidence="1">Multi-pass membrane protein</topology>
    </subcellularLocation>
</comment>
<evidence type="ECO:0000256" key="7">
    <source>
        <dbReference type="ARBA" id="ARBA00023136"/>
    </source>
</evidence>
<keyword evidence="3 9" id="KW-0813">Transport</keyword>
<keyword evidence="4 8" id="KW-0812">Transmembrane</keyword>
<sequence>MRVVYVSIVASLLLSFLSIQAVDAASGEAGLRVGLQGTWRSFGDSLRSARPHLIAAAVARCASITAGYPLDTIKTRLHLGRAAAATSIPDMYRGLGSSLAGQVPYGMLTFGTYELYKTALLERFPQLPRAITFCLAAVLGDMTGSLWLVPSEVVKVQMQGGLHATVGQAAMSIFRKSGVGGFYQGFSGQVGRDVPFRAIQLTSYELLRTLLKTWRRRQHTGVATERGDDSGGVPVGRARGGVATAAAGDDGEHAALSSGDAALLGGLAGAISATFTCPLDVVRTRLMVGGGGGAAETWAAAIKAGGLLSGLGTRVFYIGTSSAVFFVVYEAIKVRLGVVAASSPPAATSKAKRQQ</sequence>
<dbReference type="EMBL" id="FN648409">
    <property type="protein sequence ID" value="CBN76904.1"/>
    <property type="molecule type" value="Genomic_DNA"/>
</dbReference>
<dbReference type="InterPro" id="IPR018108">
    <property type="entry name" value="MCP_transmembrane"/>
</dbReference>
<feature type="repeat" description="Solcar" evidence="8">
    <location>
        <begin position="256"/>
        <end position="335"/>
    </location>
</feature>
<comment type="similarity">
    <text evidence="2 9">Belongs to the mitochondrial carrier (TC 2.A.29) family.</text>
</comment>
<keyword evidence="7 8" id="KW-0472">Membrane</keyword>
<dbReference type="Pfam" id="PF00153">
    <property type="entry name" value="Mito_carr"/>
    <property type="match status" value="3"/>
</dbReference>
<reference evidence="11 12" key="1">
    <citation type="journal article" date="2010" name="Nature">
        <title>The Ectocarpus genome and the independent evolution of multicellularity in brown algae.</title>
        <authorList>
            <person name="Cock J.M."/>
            <person name="Sterck L."/>
            <person name="Rouze P."/>
            <person name="Scornet D."/>
            <person name="Allen A.E."/>
            <person name="Amoutzias G."/>
            <person name="Anthouard V."/>
            <person name="Artiguenave F."/>
            <person name="Aury J.M."/>
            <person name="Badger J.H."/>
            <person name="Beszteri B."/>
            <person name="Billiau K."/>
            <person name="Bonnet E."/>
            <person name="Bothwell J.H."/>
            <person name="Bowler C."/>
            <person name="Boyen C."/>
            <person name="Brownlee C."/>
            <person name="Carrano C.J."/>
            <person name="Charrier B."/>
            <person name="Cho G.Y."/>
            <person name="Coelho S.M."/>
            <person name="Collen J."/>
            <person name="Corre E."/>
            <person name="Da Silva C."/>
            <person name="Delage L."/>
            <person name="Delaroque N."/>
            <person name="Dittami S.M."/>
            <person name="Doulbeau S."/>
            <person name="Elias M."/>
            <person name="Farnham G."/>
            <person name="Gachon C.M."/>
            <person name="Gschloessl B."/>
            <person name="Heesch S."/>
            <person name="Jabbari K."/>
            <person name="Jubin C."/>
            <person name="Kawai H."/>
            <person name="Kimura K."/>
            <person name="Kloareg B."/>
            <person name="Kupper F.C."/>
            <person name="Lang D."/>
            <person name="Le Bail A."/>
            <person name="Leblanc C."/>
            <person name="Lerouge P."/>
            <person name="Lohr M."/>
            <person name="Lopez P.J."/>
            <person name="Martens C."/>
            <person name="Maumus F."/>
            <person name="Michel G."/>
            <person name="Miranda-Saavedra D."/>
            <person name="Morales J."/>
            <person name="Moreau H."/>
            <person name="Motomura T."/>
            <person name="Nagasato C."/>
            <person name="Napoli C.A."/>
            <person name="Nelson D.R."/>
            <person name="Nyvall-Collen P."/>
            <person name="Peters A.F."/>
            <person name="Pommier C."/>
            <person name="Potin P."/>
            <person name="Poulain J."/>
            <person name="Quesneville H."/>
            <person name="Read B."/>
            <person name="Rensing S.A."/>
            <person name="Ritter A."/>
            <person name="Rousvoal S."/>
            <person name="Samanta M."/>
            <person name="Samson G."/>
            <person name="Schroeder D.C."/>
            <person name="Segurens B."/>
            <person name="Strittmatter M."/>
            <person name="Tonon T."/>
            <person name="Tregear J.W."/>
            <person name="Valentin K."/>
            <person name="von Dassow P."/>
            <person name="Yamagishi T."/>
            <person name="Van de Peer Y."/>
            <person name="Wincker P."/>
        </authorList>
    </citation>
    <scope>NUCLEOTIDE SEQUENCE [LARGE SCALE GENOMIC DNA]</scope>
    <source>
        <strain evidence="12">Ec32 / CCAP1310/4</strain>
    </source>
</reference>
<keyword evidence="6" id="KW-1133">Transmembrane helix</keyword>
<dbReference type="EMBL" id="FN649733">
    <property type="protein sequence ID" value="CBN76904.1"/>
    <property type="molecule type" value="Genomic_DNA"/>
</dbReference>
<keyword evidence="12" id="KW-1185">Reference proteome</keyword>
<proteinExistence type="inferred from homology"/>
<evidence type="ECO:0000313" key="12">
    <source>
        <dbReference type="Proteomes" id="UP000002630"/>
    </source>
</evidence>